<dbReference type="InterPro" id="IPR036525">
    <property type="entry name" value="Tubulin/FtsZ_GTPase_sf"/>
</dbReference>
<dbReference type="GO" id="GO:0005737">
    <property type="term" value="C:cytoplasm"/>
    <property type="evidence" value="ECO:0007669"/>
    <property type="project" value="TreeGrafter"/>
</dbReference>
<dbReference type="InterPro" id="IPR037103">
    <property type="entry name" value="Tubulin/FtsZ-like_C"/>
</dbReference>
<evidence type="ECO:0000259" key="5">
    <source>
        <dbReference type="SMART" id="SM00865"/>
    </source>
</evidence>
<dbReference type="PROSITE" id="PS01134">
    <property type="entry name" value="FTSZ_1"/>
    <property type="match status" value="1"/>
</dbReference>
<keyword evidence="3" id="KW-0342">GTP-binding</keyword>
<evidence type="ECO:0000259" key="4">
    <source>
        <dbReference type="SMART" id="SM00864"/>
    </source>
</evidence>
<protein>
    <submittedName>
        <fullName evidence="6">Cell division protein FtsZ</fullName>
    </submittedName>
</protein>
<dbReference type="InterPro" id="IPR045061">
    <property type="entry name" value="FtsZ/CetZ"/>
</dbReference>
<organism evidence="6">
    <name type="scientific">hydrothermal vent metagenome</name>
    <dbReference type="NCBI Taxonomy" id="652676"/>
    <lineage>
        <taxon>unclassified sequences</taxon>
        <taxon>metagenomes</taxon>
        <taxon>ecological metagenomes</taxon>
    </lineage>
</organism>
<dbReference type="PANTHER" id="PTHR30314">
    <property type="entry name" value="CELL DIVISION PROTEIN FTSZ-RELATED"/>
    <property type="match status" value="1"/>
</dbReference>
<evidence type="ECO:0000256" key="3">
    <source>
        <dbReference type="ARBA" id="ARBA00023134"/>
    </source>
</evidence>
<evidence type="ECO:0000256" key="2">
    <source>
        <dbReference type="ARBA" id="ARBA00022741"/>
    </source>
</evidence>
<comment type="similarity">
    <text evidence="1">Belongs to the FtsZ family.</text>
</comment>
<dbReference type="Pfam" id="PF12327">
    <property type="entry name" value="FtsZ_C"/>
    <property type="match status" value="1"/>
</dbReference>
<dbReference type="SUPFAM" id="SSF52490">
    <property type="entry name" value="Tubulin nucleotide-binding domain-like"/>
    <property type="match status" value="1"/>
</dbReference>
<dbReference type="Gene3D" id="3.30.1330.20">
    <property type="entry name" value="Tubulin/FtsZ, C-terminal domain"/>
    <property type="match status" value="1"/>
</dbReference>
<accession>A0A3B1CWN1</accession>
<keyword evidence="2" id="KW-0547">Nucleotide-binding</keyword>
<dbReference type="InterPro" id="IPR020805">
    <property type="entry name" value="Cell_div_FtsZ_CS"/>
</dbReference>
<dbReference type="CDD" id="cd02201">
    <property type="entry name" value="FtsZ_type1"/>
    <property type="match status" value="1"/>
</dbReference>
<dbReference type="Gene3D" id="3.40.50.1440">
    <property type="entry name" value="Tubulin/FtsZ, GTPase domain"/>
    <property type="match status" value="1"/>
</dbReference>
<dbReference type="GO" id="GO:0005525">
    <property type="term" value="F:GTP binding"/>
    <property type="evidence" value="ECO:0007669"/>
    <property type="project" value="UniProtKB-KW"/>
</dbReference>
<dbReference type="SMART" id="SM00865">
    <property type="entry name" value="Tubulin_C"/>
    <property type="match status" value="1"/>
</dbReference>
<reference evidence="6" key="1">
    <citation type="submission" date="2018-06" db="EMBL/GenBank/DDBJ databases">
        <authorList>
            <person name="Zhirakovskaya E."/>
        </authorList>
    </citation>
    <scope>NUCLEOTIDE SEQUENCE</scope>
</reference>
<dbReference type="GO" id="GO:0051301">
    <property type="term" value="P:cell division"/>
    <property type="evidence" value="ECO:0007669"/>
    <property type="project" value="UniProtKB-KW"/>
</dbReference>
<sequence>MSDFEIPDKEGGQVFFDYVDDHIGQDFQAKIKAIGVGGAGGNAIRTMFEQGITGVEFAVLNTDSQALQASPVPMRLQLGKQRTKGLGAGGKPEVGRAAAQDASDDIRDLVTGSDMVFITAGMGGGTGTGAAAVVSAIAKEAGALTVGVVTKPFTFEGKKRMHNADQGLRELRKTVDTLITIPNQQLLGYIEKKTSMLKAFSIADDVLCKAVKGISELITVTGLVNPDFADLQTIMSQRGMALMGAGLGTGDDRAVEAAQHAISNPLLEDSSIEGARGVLINITGGSDMSLHEVDKAATLIKECADEDAEIIFGAVVDESMGDNIRVTVIATGFKSAQDIKRADEFHHIEENLDPGKKEKIRDILSARMNKMEGGVDNRLISSEDNERLRAVKVVGGGESFPMEDDLDIPTFIRRQVD</sequence>
<dbReference type="HAMAP" id="MF_00909">
    <property type="entry name" value="FtsZ"/>
    <property type="match status" value="1"/>
</dbReference>
<dbReference type="InterPro" id="IPR008280">
    <property type="entry name" value="Tub_FtsZ_C"/>
</dbReference>
<dbReference type="SMART" id="SM00864">
    <property type="entry name" value="Tubulin"/>
    <property type="match status" value="1"/>
</dbReference>
<dbReference type="InterPro" id="IPR000158">
    <property type="entry name" value="Cell_div_FtsZ"/>
</dbReference>
<evidence type="ECO:0000313" key="6">
    <source>
        <dbReference type="EMBL" id="VAX23645.1"/>
    </source>
</evidence>
<dbReference type="PANTHER" id="PTHR30314:SF3">
    <property type="entry name" value="MITOCHONDRIAL DIVISION PROTEIN FSZA"/>
    <property type="match status" value="1"/>
</dbReference>
<dbReference type="GO" id="GO:0032153">
    <property type="term" value="C:cell division site"/>
    <property type="evidence" value="ECO:0007669"/>
    <property type="project" value="TreeGrafter"/>
</dbReference>
<dbReference type="NCBIfam" id="TIGR00065">
    <property type="entry name" value="ftsZ"/>
    <property type="match status" value="1"/>
</dbReference>
<dbReference type="Pfam" id="PF00091">
    <property type="entry name" value="Tubulin"/>
    <property type="match status" value="1"/>
</dbReference>
<dbReference type="PRINTS" id="PR00423">
    <property type="entry name" value="CELLDVISFTSZ"/>
</dbReference>
<dbReference type="InterPro" id="IPR024757">
    <property type="entry name" value="FtsZ_C"/>
</dbReference>
<dbReference type="SUPFAM" id="SSF55307">
    <property type="entry name" value="Tubulin C-terminal domain-like"/>
    <property type="match status" value="1"/>
</dbReference>
<keyword evidence="6" id="KW-0131">Cell cycle</keyword>
<dbReference type="FunFam" id="3.40.50.1440:FF:000001">
    <property type="entry name" value="Cell division protein FtsZ"/>
    <property type="match status" value="1"/>
</dbReference>
<keyword evidence="6" id="KW-0132">Cell division</keyword>
<feature type="domain" description="Tubulin/FtsZ 2-layer sandwich" evidence="5">
    <location>
        <begin position="224"/>
        <end position="342"/>
    </location>
</feature>
<dbReference type="InterPro" id="IPR003008">
    <property type="entry name" value="Tubulin_FtsZ_GTPase"/>
</dbReference>
<evidence type="ECO:0000256" key="1">
    <source>
        <dbReference type="ARBA" id="ARBA00009690"/>
    </source>
</evidence>
<dbReference type="GO" id="GO:0003924">
    <property type="term" value="F:GTPase activity"/>
    <property type="evidence" value="ECO:0007669"/>
    <property type="project" value="InterPro"/>
</dbReference>
<feature type="domain" description="Tubulin/FtsZ GTPase" evidence="4">
    <location>
        <begin position="30"/>
        <end position="222"/>
    </location>
</feature>
<proteinExistence type="inferred from homology"/>
<dbReference type="AlphaFoldDB" id="A0A3B1CWN1"/>
<dbReference type="EMBL" id="UOGE01000088">
    <property type="protein sequence ID" value="VAX23645.1"/>
    <property type="molecule type" value="Genomic_DNA"/>
</dbReference>
<gene>
    <name evidence="6" type="ORF">MNBD_NITROSPINAE02-961</name>
</gene>
<dbReference type="InterPro" id="IPR018316">
    <property type="entry name" value="Tubulin/FtsZ_2-layer-sand-dom"/>
</dbReference>
<name>A0A3B1CWN1_9ZZZZ</name>